<dbReference type="SMART" id="SM00796">
    <property type="entry name" value="AHS1"/>
    <property type="match status" value="1"/>
</dbReference>
<reference evidence="5 6" key="1">
    <citation type="submission" date="2023-07" db="EMBL/GenBank/DDBJ databases">
        <title>Genomic Encyclopedia of Type Strains, Phase IV (KMG-IV): sequencing the most valuable type-strain genomes for metagenomic binning, comparative biology and taxonomic classification.</title>
        <authorList>
            <person name="Goeker M."/>
        </authorList>
    </citation>
    <scope>NUCLEOTIDE SEQUENCE [LARGE SCALE GENOMIC DNA]</scope>
    <source>
        <strain evidence="5 6">DSM 4006</strain>
    </source>
</reference>
<evidence type="ECO:0000256" key="1">
    <source>
        <dbReference type="ARBA" id="ARBA00022741"/>
    </source>
</evidence>
<dbReference type="InterPro" id="IPR010016">
    <property type="entry name" value="PxpB"/>
</dbReference>
<keyword evidence="3" id="KW-0067">ATP-binding</keyword>
<dbReference type="InterPro" id="IPR003833">
    <property type="entry name" value="CT_C_D"/>
</dbReference>
<comment type="caution">
    <text evidence="5">The sequence shown here is derived from an EMBL/GenBank/DDBJ whole genome shotgun (WGS) entry which is preliminary data.</text>
</comment>
<evidence type="ECO:0000256" key="2">
    <source>
        <dbReference type="ARBA" id="ARBA00022801"/>
    </source>
</evidence>
<gene>
    <name evidence="5" type="ORF">J2S03_000049</name>
</gene>
<dbReference type="SUPFAM" id="SSF160467">
    <property type="entry name" value="PH0987 N-terminal domain-like"/>
    <property type="match status" value="1"/>
</dbReference>
<organism evidence="5 6">
    <name type="scientific">Alicyclobacillus cycloheptanicus</name>
    <dbReference type="NCBI Taxonomy" id="1457"/>
    <lineage>
        <taxon>Bacteria</taxon>
        <taxon>Bacillati</taxon>
        <taxon>Bacillota</taxon>
        <taxon>Bacilli</taxon>
        <taxon>Bacillales</taxon>
        <taxon>Alicyclobacillaceae</taxon>
        <taxon>Alicyclobacillus</taxon>
    </lineage>
</organism>
<dbReference type="Gene3D" id="2.40.100.10">
    <property type="entry name" value="Cyclophilin-like"/>
    <property type="match status" value="1"/>
</dbReference>
<dbReference type="EMBL" id="JAUSTP010000001">
    <property type="protein sequence ID" value="MDQ0188245.1"/>
    <property type="molecule type" value="Genomic_DNA"/>
</dbReference>
<keyword evidence="2" id="KW-0378">Hydrolase</keyword>
<dbReference type="NCBIfam" id="TIGR00370">
    <property type="entry name" value="5-oxoprolinase subunit PxpB"/>
    <property type="match status" value="1"/>
</dbReference>
<evidence type="ECO:0000313" key="5">
    <source>
        <dbReference type="EMBL" id="MDQ0188245.1"/>
    </source>
</evidence>
<dbReference type="RefSeq" id="WP_274455664.1">
    <property type="nucleotide sequence ID" value="NZ_CP067097.1"/>
</dbReference>
<evidence type="ECO:0000313" key="6">
    <source>
        <dbReference type="Proteomes" id="UP001232973"/>
    </source>
</evidence>
<proteinExistence type="predicted"/>
<evidence type="ECO:0000256" key="3">
    <source>
        <dbReference type="ARBA" id="ARBA00022840"/>
    </source>
</evidence>
<name>A0ABT9XD77_9BACL</name>
<accession>A0ABT9XD77</accession>
<keyword evidence="1" id="KW-0547">Nucleotide-binding</keyword>
<dbReference type="SUPFAM" id="SSF50891">
    <property type="entry name" value="Cyclophilin-like"/>
    <property type="match status" value="1"/>
</dbReference>
<evidence type="ECO:0000259" key="4">
    <source>
        <dbReference type="SMART" id="SM00796"/>
    </source>
</evidence>
<dbReference type="Pfam" id="PF02682">
    <property type="entry name" value="CT_C_D"/>
    <property type="match status" value="1"/>
</dbReference>
<keyword evidence="6" id="KW-1185">Reference proteome</keyword>
<dbReference type="PANTHER" id="PTHR34698:SF2">
    <property type="entry name" value="5-OXOPROLINASE SUBUNIT B"/>
    <property type="match status" value="1"/>
</dbReference>
<dbReference type="PANTHER" id="PTHR34698">
    <property type="entry name" value="5-OXOPROLINASE SUBUNIT B"/>
    <property type="match status" value="1"/>
</dbReference>
<protein>
    <submittedName>
        <fullName evidence="5">Inhibitor of KinA</fullName>
    </submittedName>
</protein>
<dbReference type="InterPro" id="IPR029000">
    <property type="entry name" value="Cyclophilin-like_dom_sf"/>
</dbReference>
<dbReference type="Proteomes" id="UP001232973">
    <property type="component" value="Unassembled WGS sequence"/>
</dbReference>
<dbReference type="Gene3D" id="3.30.1360.40">
    <property type="match status" value="1"/>
</dbReference>
<sequence>MNEAGAGHPVVIEPLGDHAVLIGLGDEIQESVHGRVKAVCDMLDRSSIPGVVEWVPAFTSVAVVYDPLVTACSVLIDHLRRVLADLPSLDVLGGRIVDIPVCYGGPFGPDLHEVARRCGLSEAEVIRLHSEPLYRVYMVGFVPGFPYLGGLPKRLAAPRKRQPRTQVPEGSVGIAGEQTGIYSLSTPGGWQIIGRTPVKLFDPTVNPPSYLQMGDRVRFCPISEETYHNLYEAAHDEAARGRPM</sequence>
<feature type="domain" description="Carboxyltransferase" evidence="4">
    <location>
        <begin position="10"/>
        <end position="211"/>
    </location>
</feature>